<feature type="region of interest" description="Disordered" evidence="1">
    <location>
        <begin position="1285"/>
        <end position="1358"/>
    </location>
</feature>
<feature type="compositionally biased region" description="Acidic residues" evidence="1">
    <location>
        <begin position="1803"/>
        <end position="1821"/>
    </location>
</feature>
<dbReference type="WBParaSite" id="MCU_000824-RB">
    <property type="protein sequence ID" value="MCU_000824-RB"/>
    <property type="gene ID" value="MCU_000824"/>
</dbReference>
<feature type="region of interest" description="Disordered" evidence="1">
    <location>
        <begin position="1871"/>
        <end position="1913"/>
    </location>
</feature>
<feature type="compositionally biased region" description="Pro residues" evidence="1">
    <location>
        <begin position="2203"/>
        <end position="2214"/>
    </location>
</feature>
<feature type="compositionally biased region" description="Low complexity" evidence="1">
    <location>
        <begin position="1336"/>
        <end position="1345"/>
    </location>
</feature>
<evidence type="ECO:0000256" key="1">
    <source>
        <dbReference type="SAM" id="MobiDB-lite"/>
    </source>
</evidence>
<dbReference type="Pfam" id="PF25572">
    <property type="entry name" value="TPR_ZSWIM8"/>
    <property type="match status" value="1"/>
</dbReference>
<protein>
    <submittedName>
        <fullName evidence="3">Zinc finger SWIM domain-containing protein 8-like</fullName>
    </submittedName>
</protein>
<feature type="compositionally biased region" description="Polar residues" evidence="1">
    <location>
        <begin position="1871"/>
        <end position="1880"/>
    </location>
</feature>
<dbReference type="GO" id="GO:0031462">
    <property type="term" value="C:Cul2-RING ubiquitin ligase complex"/>
    <property type="evidence" value="ECO:0007669"/>
    <property type="project" value="TreeGrafter"/>
</dbReference>
<feature type="region of interest" description="Disordered" evidence="1">
    <location>
        <begin position="953"/>
        <end position="991"/>
    </location>
</feature>
<feature type="compositionally biased region" description="Pro residues" evidence="1">
    <location>
        <begin position="1135"/>
        <end position="1146"/>
    </location>
</feature>
<feature type="region of interest" description="Disordered" evidence="1">
    <location>
        <begin position="718"/>
        <end position="768"/>
    </location>
</feature>
<feature type="compositionally biased region" description="Gly residues" evidence="1">
    <location>
        <begin position="732"/>
        <end position="742"/>
    </location>
</feature>
<proteinExistence type="predicted"/>
<feature type="compositionally biased region" description="Low complexity" evidence="1">
    <location>
        <begin position="746"/>
        <end position="761"/>
    </location>
</feature>
<sequence length="2214" mass="241086">MSSHSNSPGSPNDLDSDVEFSPYSSGSDLDLDLLTHGFNGVPSRWHYENSQPKVTHPQSLLNITARYIATHFPFEVVDLSPFVVPEELQKLIAFYSFPTNEADIWLYSCLSVGGSNAFNEGVSLWAKDAVRDCMQIGFHLSANVLTEPTPQTPPHLSTSVHRVSLSFDRGHLTSCSCTCATELGSLPQQQPLTSQLPPPKIIDATPDLKTSSSTSLNSLKQRGLASGGGIWCAHIVATCLKRIRSSEGIILRAPISESLSRLSKEELQKFAQNLIFEVGAKKILPAAQNILDQLLAPLDNPLKSCAGAPDPTAGGFIGDIAAWCFDGSVLEEKLRLSLRRFCTPKSIFYGDLSSLYSHSPCSVEEMTCILRSLRAYEPRGAWDLLVVIVDMRRRDDRNAVPLLEVVTRCLLEMEEIMAWWYVVQLNLPMVSKPSNLARQKQSCYSATWLCEAVVDIWRLVCLDPRLRRGGDGGMGDRQRDHLAQTLLNWHQLAIEKAQMGLKRMLVHKTLILGGSFGSQDPVRNVFSSEGRKLFTGFKPAVDACRLTWSPEMPPSHALSKDEFAELIPHFDGAFVDEDQMDESRYHANPRVRRLLQEEVPYFTSKPDPSAWHNYPTTKGQFGVDFARCQGLVSHGDTCAALAWARHLALQTLLLAPRFVAAAKSATIAGLHMAVLIDKLTECGKSIDSEVHPSTSRQGAVSSTSASCRKYRRGSNPVVNSATGVTGLQSRRGGVGGGGGGSRRGNHTTTSSVSFSPVTVSSRKPSEKEQLEKTQARFAKSEVAVFGLTFTQWVYHVQYLMDCLHTLHSSGSASGRIVHPPALSNRRLIKSRGLLAVDEDSAADTHSSPPSIAEWRSVDTELAFRLGLLMLALPRPQHLVGVADVRFVDHEATLLSRLYRLPLESACPWVLGSVRREARLLANGLKQFNECLSVYVPYSLAVFLFQTLAGSNPLPRSSQTQPPLIPHDNSASDGGDEAEASPATGPVDTRNDPSIYAVLDNAVASESTVAFSALLPLRGSAALPLSMRIQRCGGSTDAVSQREDGELAFALACRVFHERTRISENAAPMFVECQRSQMRDFILNTIRYYKEKPRSLSVLLEACLDRSLNAYFKPPPLWMCLSASASELMRFRFGAPPTPPPPPPPSQLLPSASGNEAGQMRDAVASAPVDDEGDAVSQEAVLPSPSQEKREDSVGRADGDSDVKTESPTFSALSVASMDDRVEGPKLLPESTSTVADKLSHRTLFEETPSASEDTDTLSDSKAWVKRFRCTTLRDPRKLNRHSVGMAAIDSSAPETTSSDNSPATSRRRFFFSPTNCRLPEEPSQVGSNAPARPDVDSSSDCPSSSTGEEPKPVNFPEKTSVDCAHPACGDVLSFVAPPQRPTELFAFHMFQLAKTVRLVAGGPSASGSVFVADAEAHGAAHRNLQLVAFQIGLYALGLYNSLHASWQSRTYSRHVTWISQQVLEIGLPAAFVLYHSWQNHLNAAELAALAFQLSSERDRALTNLAAELCLASLTDFATLKPHEILRALSQLSAFPKTLERGLLCIERGADASPYGILPEIHFHLARSWFDLYTITKAKQSEIAKSAPVTAAEERSVGGNAGTWPGSGAGSQPPTPQFFSSGLMTASSFIQPFSTSQNFPYYLAEGEYQMPQTPLGLYAGQSAQQICLPPPPPPAAHLLPQSQFYNLLSQNDHPPQPPGNAPAAISVPIQYLSATFPTLASAQYLQQLTISAGNRASKNLSEYCNKFLANSLASLACPSDIGQSSVTGTAAVNDTGDAASTSTTTAASMFNNPATSVVDGGGSLEEEEPEEEEDEEEDEEGEGVAGSSLESDEGGSEEASVRKLETKAQNFLRRSFLSALCAIGKLFPSRTLQLDSSSPQNRGSGSRSGHRHHHYHSHHSYHQGNGASGTYAPTLQQPAQTTNSIDNNPIWIPSLGETDGILWSEESDSWRCSGATAGSITPEKAFNFQILWTLDVAGLLGPPAVCEYCSRVLQCIQCPLLMYQITRKVLERHYLPSDPVPPLIYSQGSSGGPTVWNGYTWVPCVAYYQPTHHRYAGRWQSSVGVSGNTIPWTYQPWSVAAQPQQSMVVSTSAVNNQTSVNFLGKDLVERMVNRIHNLYHRQLNQRLRHIGQSRTEWDEFVGALLNAYQAHLGMPATDRAVSWDTLLARIQRHPKCSPALWQRILAGIQTIDLKGTPTPGSVPTSPPPPPSQTTN</sequence>
<dbReference type="InterPro" id="IPR057945">
    <property type="entry name" value="TPR_ZSWIM8"/>
</dbReference>
<feature type="region of interest" description="Disordered" evidence="1">
    <location>
        <begin position="1775"/>
        <end position="1841"/>
    </location>
</feature>
<feature type="region of interest" description="Disordered" evidence="1">
    <location>
        <begin position="1583"/>
        <end position="1616"/>
    </location>
</feature>
<feature type="domain" description="ZSWIM8 TPR repeats" evidence="2">
    <location>
        <begin position="323"/>
        <end position="546"/>
    </location>
</feature>
<feature type="compositionally biased region" description="Basic residues" evidence="1">
    <location>
        <begin position="1887"/>
        <end position="1900"/>
    </location>
</feature>
<reference evidence="3" key="1">
    <citation type="submission" date="2019-11" db="UniProtKB">
        <authorList>
            <consortium name="WormBaseParasite"/>
        </authorList>
    </citation>
    <scope>IDENTIFICATION</scope>
</reference>
<feature type="compositionally biased region" description="Polar residues" evidence="1">
    <location>
        <begin position="1292"/>
        <end position="1304"/>
    </location>
</feature>
<feature type="region of interest" description="Disordered" evidence="1">
    <location>
        <begin position="2191"/>
        <end position="2214"/>
    </location>
</feature>
<evidence type="ECO:0000313" key="3">
    <source>
        <dbReference type="WBParaSite" id="MCU_000824-RB"/>
    </source>
</evidence>
<dbReference type="PANTHER" id="PTHR22619:SF1">
    <property type="entry name" value="ZINC FINGER SWIM DOMAIN-CONTAINING PROTEIN 8"/>
    <property type="match status" value="1"/>
</dbReference>
<feature type="compositionally biased region" description="Basic and acidic residues" evidence="1">
    <location>
        <begin position="1186"/>
        <end position="1204"/>
    </location>
</feature>
<feature type="compositionally biased region" description="Gly residues" evidence="1">
    <location>
        <begin position="1598"/>
        <end position="1608"/>
    </location>
</feature>
<feature type="compositionally biased region" description="Low complexity" evidence="1">
    <location>
        <begin position="1777"/>
        <end position="1787"/>
    </location>
</feature>
<organism evidence="3">
    <name type="scientific">Mesocestoides corti</name>
    <name type="common">Flatworm</name>
    <dbReference type="NCBI Taxonomy" id="53468"/>
    <lineage>
        <taxon>Eukaryota</taxon>
        <taxon>Metazoa</taxon>
        <taxon>Spiralia</taxon>
        <taxon>Lophotrochozoa</taxon>
        <taxon>Platyhelminthes</taxon>
        <taxon>Cestoda</taxon>
        <taxon>Eucestoda</taxon>
        <taxon>Cyclophyllidea</taxon>
        <taxon>Mesocestoididae</taxon>
        <taxon>Mesocestoides</taxon>
    </lineage>
</organism>
<name>A0A5K3EIQ7_MESCO</name>
<accession>A0A5K3EIQ7</accession>
<feature type="region of interest" description="Disordered" evidence="1">
    <location>
        <begin position="1131"/>
        <end position="1233"/>
    </location>
</feature>
<dbReference type="PANTHER" id="PTHR22619">
    <property type="entry name" value="ZINC FINGER SWIM DOMAIN CONTAINING PROTEIN 4, 5, 6"/>
    <property type="match status" value="1"/>
</dbReference>
<evidence type="ECO:0000259" key="2">
    <source>
        <dbReference type="Pfam" id="PF25572"/>
    </source>
</evidence>